<comment type="caution">
    <text evidence="3">The sequence shown here is derived from an EMBL/GenBank/DDBJ whole genome shotgun (WGS) entry which is preliminary data.</text>
</comment>
<dbReference type="AlphaFoldDB" id="A0A5C6AK61"/>
<proteinExistence type="predicted"/>
<evidence type="ECO:0000259" key="2">
    <source>
        <dbReference type="Pfam" id="PF01345"/>
    </source>
</evidence>
<accession>A0A5C6AK61</accession>
<dbReference type="Gene3D" id="2.60.40.10">
    <property type="entry name" value="Immunoglobulins"/>
    <property type="match status" value="4"/>
</dbReference>
<dbReference type="SUPFAM" id="SSF49373">
    <property type="entry name" value="Invasin/intimin cell-adhesion fragments"/>
    <property type="match status" value="1"/>
</dbReference>
<organism evidence="3 4">
    <name type="scientific">Botrimarina colliarenosi</name>
    <dbReference type="NCBI Taxonomy" id="2528001"/>
    <lineage>
        <taxon>Bacteria</taxon>
        <taxon>Pseudomonadati</taxon>
        <taxon>Planctomycetota</taxon>
        <taxon>Planctomycetia</taxon>
        <taxon>Pirellulales</taxon>
        <taxon>Lacipirellulaceae</taxon>
        <taxon>Botrimarina</taxon>
    </lineage>
</organism>
<dbReference type="PANTHER" id="PTHR35902">
    <property type="entry name" value="S-LAYER DOMAIN-LIKE PROTEIN-RELATED"/>
    <property type="match status" value="1"/>
</dbReference>
<dbReference type="OrthoDB" id="259211at2"/>
<dbReference type="InterPro" id="IPR001434">
    <property type="entry name" value="OmcB-like_DUF11"/>
</dbReference>
<feature type="region of interest" description="Disordered" evidence="1">
    <location>
        <begin position="294"/>
        <end position="322"/>
    </location>
</feature>
<dbReference type="InterPro" id="IPR008964">
    <property type="entry name" value="Invasin/intimin_cell_adhesion"/>
</dbReference>
<dbReference type="InterPro" id="IPR013783">
    <property type="entry name" value="Ig-like_fold"/>
</dbReference>
<gene>
    <name evidence="3" type="primary">omcB_1</name>
    <name evidence="3" type="ORF">Pla108_03480</name>
</gene>
<feature type="compositionally biased region" description="Polar residues" evidence="1">
    <location>
        <begin position="295"/>
        <end position="321"/>
    </location>
</feature>
<dbReference type="Pfam" id="PF01345">
    <property type="entry name" value="DUF11"/>
    <property type="match status" value="1"/>
</dbReference>
<feature type="domain" description="DUF11" evidence="2">
    <location>
        <begin position="531"/>
        <end position="625"/>
    </location>
</feature>
<keyword evidence="4" id="KW-1185">Reference proteome</keyword>
<dbReference type="Proteomes" id="UP000317421">
    <property type="component" value="Unassembled WGS sequence"/>
</dbReference>
<feature type="compositionally biased region" description="Pro residues" evidence="1">
    <location>
        <begin position="379"/>
        <end position="388"/>
    </location>
</feature>
<feature type="region of interest" description="Disordered" evidence="1">
    <location>
        <begin position="355"/>
        <end position="401"/>
    </location>
</feature>
<sequence>MPVSPLSRRSPKAWRVALVAALLTSGCAGLPRIDPSGRRFLIWPEPQATAPTLPSQGGNLDVPPVYAGAVPPAAPPPYGAPAYGAPAGPVAVTAQSPADENLTITPSRILAPVGSEVILKAGVCCKDGYLRTNRRIEWMLGQEGSGQFVTVGERGEMDFMRLPWERPNKVDNAYAVGYTTPFNVCLRRGTEDPTDDVQVRTGEAWITVTSASEGVSYVTATAPGSTDWDARRSTATVYWVDAQWKLPPPLPLQPGQTGTLTTTITRQSDGAPVQGWLVRYEVLRGDQARLGYESGQASEATTDANGRASVQVSPTDDQPGSAQVKVTVIRPATSGPMPAPRLEVGGGETVVNWTPTASVPTTPPIGGGVTPPTGGGATPPAPFEPPPTGNDGGTLGTPPAKIGPRVELVLRRASTGPIRVGEPIPVSVELLNTGDTPAENLRIAIDFDRGLSSPQDLQGRYLLERSDLPDLGPGDSSVVDVNFTAVEAGQQCYRVNVSADGMASSVDRQCFTIDRPAPPARPQLRIESALDARKEVGQSLSYIVTVYNDGSTPASNLAVEVLADAQLVATQATGGSRAIDRGLRWEGESIPAGGSVRFDIEFDCVAPSNQAKVTAYALITDSDYEQKTDAVEILPGRPNVPTPAPTQRRDLEGVISSTANPAKVGQPATLNVAITNTSGQPMQNVEYRLRFESQIQPTIPAGATQFQSEVRFPAIPSLAAGETFRFALPYMPVEQGVSTVSLDLRNGATGEPVTATTAISISPR</sequence>
<reference evidence="3 4" key="1">
    <citation type="submission" date="2019-02" db="EMBL/GenBank/DDBJ databases">
        <title>Deep-cultivation of Planctomycetes and their phenomic and genomic characterization uncovers novel biology.</title>
        <authorList>
            <person name="Wiegand S."/>
            <person name="Jogler M."/>
            <person name="Boedeker C."/>
            <person name="Pinto D."/>
            <person name="Vollmers J."/>
            <person name="Rivas-Marin E."/>
            <person name="Kohn T."/>
            <person name="Peeters S.H."/>
            <person name="Heuer A."/>
            <person name="Rast P."/>
            <person name="Oberbeckmann S."/>
            <person name="Bunk B."/>
            <person name="Jeske O."/>
            <person name="Meyerdierks A."/>
            <person name="Storesund J.E."/>
            <person name="Kallscheuer N."/>
            <person name="Luecker S."/>
            <person name="Lage O.M."/>
            <person name="Pohl T."/>
            <person name="Merkel B.J."/>
            <person name="Hornburger P."/>
            <person name="Mueller R.-W."/>
            <person name="Bruemmer F."/>
            <person name="Labrenz M."/>
            <person name="Spormann A.M."/>
            <person name="Op Den Camp H."/>
            <person name="Overmann J."/>
            <person name="Amann R."/>
            <person name="Jetten M.S.M."/>
            <person name="Mascher T."/>
            <person name="Medema M.H."/>
            <person name="Devos D.P."/>
            <person name="Kaster A.-K."/>
            <person name="Ovreas L."/>
            <person name="Rohde M."/>
            <person name="Galperin M.Y."/>
            <person name="Jogler C."/>
        </authorList>
    </citation>
    <scope>NUCLEOTIDE SEQUENCE [LARGE SCALE GENOMIC DNA]</scope>
    <source>
        <strain evidence="3 4">Pla108</strain>
    </source>
</reference>
<evidence type="ECO:0000313" key="3">
    <source>
        <dbReference type="EMBL" id="TWT99411.1"/>
    </source>
</evidence>
<evidence type="ECO:0000256" key="1">
    <source>
        <dbReference type="SAM" id="MobiDB-lite"/>
    </source>
</evidence>
<feature type="compositionally biased region" description="Gly residues" evidence="1">
    <location>
        <begin position="365"/>
        <end position="377"/>
    </location>
</feature>
<protein>
    <submittedName>
        <fullName evidence="3">Large cysteine-rich periplasmic protein OmcB</fullName>
    </submittedName>
</protein>
<dbReference type="EMBL" id="SJPR01000001">
    <property type="protein sequence ID" value="TWT99411.1"/>
    <property type="molecule type" value="Genomic_DNA"/>
</dbReference>
<evidence type="ECO:0000313" key="4">
    <source>
        <dbReference type="Proteomes" id="UP000317421"/>
    </source>
</evidence>
<name>A0A5C6AK61_9BACT</name>